<dbReference type="GO" id="GO:0006508">
    <property type="term" value="P:proteolysis"/>
    <property type="evidence" value="ECO:0007669"/>
    <property type="project" value="UniProtKB-KW"/>
</dbReference>
<gene>
    <name evidence="3" type="ordered locus">BMD_4346</name>
</gene>
<dbReference type="Pfam" id="PF02517">
    <property type="entry name" value="Rce1-like"/>
    <property type="match status" value="1"/>
</dbReference>
<accession>D5DL48</accession>
<keyword evidence="3" id="KW-0378">Hydrolase</keyword>
<reference evidence="3 4" key="1">
    <citation type="journal article" date="2011" name="J. Bacteriol.">
        <title>Genome sequences of the biotechnologically important Bacillus megaterium strains QM B1551 and DSM319.</title>
        <authorList>
            <person name="Eppinger M."/>
            <person name="Bunk B."/>
            <person name="Johns M.A."/>
            <person name="Edirisinghe J.N."/>
            <person name="Kutumbaka K.K."/>
            <person name="Koenig S.S."/>
            <person name="Huot Creasy H."/>
            <person name="Rosovitz M.J."/>
            <person name="Riley D.R."/>
            <person name="Daugherty S."/>
            <person name="Martin M."/>
            <person name="Elbourne L.D."/>
            <person name="Paulsen I."/>
            <person name="Biedendieck R."/>
            <person name="Braun C."/>
            <person name="Grayburn S."/>
            <person name="Dhingra S."/>
            <person name="Lukyanchuk V."/>
            <person name="Ball B."/>
            <person name="Ul-Qamar R."/>
            <person name="Seibel J."/>
            <person name="Bremer E."/>
            <person name="Jahn D."/>
            <person name="Ravel J."/>
            <person name="Vary P.S."/>
        </authorList>
    </citation>
    <scope>NUCLEOTIDE SEQUENCE [LARGE SCALE GENOMIC DNA]</scope>
    <source>
        <strain evidence="4">DSM 319 / IMG 1521</strain>
    </source>
</reference>
<dbReference type="Proteomes" id="UP000002365">
    <property type="component" value="Chromosome"/>
</dbReference>
<dbReference type="AlphaFoldDB" id="D5DL48"/>
<proteinExistence type="predicted"/>
<name>D5DL48_PRIM3</name>
<feature type="transmembrane region" description="Helical" evidence="1">
    <location>
        <begin position="143"/>
        <end position="159"/>
    </location>
</feature>
<feature type="transmembrane region" description="Helical" evidence="1">
    <location>
        <begin position="166"/>
        <end position="183"/>
    </location>
</feature>
<keyword evidence="1" id="KW-1133">Transmembrane helix</keyword>
<evidence type="ECO:0000313" key="3">
    <source>
        <dbReference type="EMBL" id="ADF41176.1"/>
    </source>
</evidence>
<keyword evidence="1" id="KW-0812">Transmembrane</keyword>
<dbReference type="EMBL" id="CP001982">
    <property type="protein sequence ID" value="ADF41176.1"/>
    <property type="molecule type" value="Genomic_DNA"/>
</dbReference>
<feature type="domain" description="CAAX prenyl protease 2/Lysostaphin resistance protein A-like" evidence="2">
    <location>
        <begin position="118"/>
        <end position="201"/>
    </location>
</feature>
<organism evidence="3 4">
    <name type="scientific">Priestia megaterium (strain DSM 319 / IMG 1521)</name>
    <name type="common">Bacillus megaterium</name>
    <dbReference type="NCBI Taxonomy" id="592022"/>
    <lineage>
        <taxon>Bacteria</taxon>
        <taxon>Bacillati</taxon>
        <taxon>Bacillota</taxon>
        <taxon>Bacilli</taxon>
        <taxon>Bacillales</taxon>
        <taxon>Bacillaceae</taxon>
        <taxon>Priestia</taxon>
    </lineage>
</organism>
<evidence type="ECO:0000256" key="1">
    <source>
        <dbReference type="SAM" id="Phobius"/>
    </source>
</evidence>
<protein>
    <submittedName>
        <fullName evidence="3">CAAX amino terminal protease family protein</fullName>
        <ecNumber evidence="3">3.4.-.-</ecNumber>
    </submittedName>
</protein>
<evidence type="ECO:0000259" key="2">
    <source>
        <dbReference type="Pfam" id="PF02517"/>
    </source>
</evidence>
<keyword evidence="1" id="KW-0472">Membrane</keyword>
<dbReference type="EC" id="3.4.-.-" evidence="3"/>
<dbReference type="GO" id="GO:0080120">
    <property type="term" value="P:CAAX-box protein maturation"/>
    <property type="evidence" value="ECO:0007669"/>
    <property type="project" value="UniProtKB-ARBA"/>
</dbReference>
<dbReference type="HOGENOM" id="CLU_108801_0_0_9"/>
<feature type="transmembrane region" description="Helical" evidence="1">
    <location>
        <begin position="41"/>
        <end position="58"/>
    </location>
</feature>
<keyword evidence="3" id="KW-0645">Protease</keyword>
<dbReference type="GO" id="GO:0004175">
    <property type="term" value="F:endopeptidase activity"/>
    <property type="evidence" value="ECO:0007669"/>
    <property type="project" value="UniProtKB-ARBA"/>
</dbReference>
<dbReference type="InterPro" id="IPR003675">
    <property type="entry name" value="Rce1/LyrA-like_dom"/>
</dbReference>
<dbReference type="KEGG" id="bmd:BMD_4346"/>
<evidence type="ECO:0000313" key="4">
    <source>
        <dbReference type="Proteomes" id="UP000002365"/>
    </source>
</evidence>
<sequence>MDISRLGIRISSFASSRRDIMAKSQQELISSMTDAELVKNLYVTQLLICFIALGIGFFTFDSWNSFLQFFQLDWSSILLYGGGTALFVVGGDILLMKCVPEHLYDDGGINERLFANRSVPHLILICIIVACSEEILFRGVIQVQFGLFWASIVFALVHIRYLKKWFLFISVVFLSFLIGLLFWWTENLYVTIFTHFLIDFLLGLQIRKSKGESAQPEELIQ</sequence>
<feature type="transmembrane region" description="Helical" evidence="1">
    <location>
        <begin position="119"/>
        <end position="137"/>
    </location>
</feature>
<feature type="transmembrane region" description="Helical" evidence="1">
    <location>
        <begin position="78"/>
        <end position="99"/>
    </location>
</feature>